<evidence type="ECO:0000313" key="17">
    <source>
        <dbReference type="EMBL" id="EPB89690.1"/>
    </source>
</evidence>
<evidence type="ECO:0000256" key="4">
    <source>
        <dbReference type="ARBA" id="ARBA00022679"/>
    </source>
</evidence>
<dbReference type="Pfam" id="PF02260">
    <property type="entry name" value="FATC"/>
    <property type="match status" value="1"/>
</dbReference>
<evidence type="ECO:0000256" key="13">
    <source>
        <dbReference type="SAM" id="MobiDB-lite"/>
    </source>
</evidence>
<protein>
    <recommendedName>
        <fullName evidence="2">non-specific serine/threonine protein kinase</fullName>
        <ecNumber evidence="2">2.7.11.1</ecNumber>
    </recommendedName>
</protein>
<evidence type="ECO:0000256" key="5">
    <source>
        <dbReference type="ARBA" id="ARBA00022741"/>
    </source>
</evidence>
<dbReference type="Pfam" id="PF08163">
    <property type="entry name" value="DNAPKcs_CC3"/>
    <property type="match status" value="1"/>
</dbReference>
<dbReference type="InterPro" id="IPR016024">
    <property type="entry name" value="ARM-type_fold"/>
</dbReference>
<keyword evidence="8" id="KW-0067">ATP-binding</keyword>
<evidence type="ECO:0000259" key="15">
    <source>
        <dbReference type="PROSITE" id="PS51189"/>
    </source>
</evidence>
<dbReference type="SMART" id="SM01343">
    <property type="entry name" value="FATC"/>
    <property type="match status" value="1"/>
</dbReference>
<dbReference type="InterPro" id="IPR018936">
    <property type="entry name" value="PI3/4_kinase_CS"/>
</dbReference>
<evidence type="ECO:0000256" key="1">
    <source>
        <dbReference type="ARBA" id="ARBA00004123"/>
    </source>
</evidence>
<dbReference type="PANTHER" id="PTHR11139">
    <property type="entry name" value="ATAXIA TELANGIECTASIA MUTATED ATM -RELATED"/>
    <property type="match status" value="1"/>
</dbReference>
<dbReference type="GO" id="GO:0035556">
    <property type="term" value="P:intracellular signal transduction"/>
    <property type="evidence" value="ECO:0007669"/>
    <property type="project" value="UniProtKB-ARBA"/>
</dbReference>
<dbReference type="Gene3D" id="1.10.1070.11">
    <property type="entry name" value="Phosphatidylinositol 3-/4-kinase, catalytic domain"/>
    <property type="match status" value="1"/>
</dbReference>
<dbReference type="Proteomes" id="UP000014254">
    <property type="component" value="Unassembled WGS sequence"/>
</dbReference>
<reference evidence="18" key="1">
    <citation type="submission" date="2013-05" db="EMBL/GenBank/DDBJ databases">
        <title>The Genome sequence of Mucor circinelloides f. circinelloides 1006PhL.</title>
        <authorList>
            <consortium name="The Broad Institute Genomics Platform"/>
            <person name="Cuomo C."/>
            <person name="Earl A."/>
            <person name="Findley K."/>
            <person name="Lee S.C."/>
            <person name="Walker B."/>
            <person name="Young S."/>
            <person name="Zeng Q."/>
            <person name="Gargeya S."/>
            <person name="Fitzgerald M."/>
            <person name="Haas B."/>
            <person name="Abouelleil A."/>
            <person name="Allen A.W."/>
            <person name="Alvarado L."/>
            <person name="Arachchi H.M."/>
            <person name="Berlin A.M."/>
            <person name="Chapman S.B."/>
            <person name="Gainer-Dewar J."/>
            <person name="Goldberg J."/>
            <person name="Griggs A."/>
            <person name="Gujja S."/>
            <person name="Hansen M."/>
            <person name="Howarth C."/>
            <person name="Imamovic A."/>
            <person name="Ireland A."/>
            <person name="Larimer J."/>
            <person name="McCowan C."/>
            <person name="Murphy C."/>
            <person name="Pearson M."/>
            <person name="Poon T.W."/>
            <person name="Priest M."/>
            <person name="Roberts A."/>
            <person name="Saif S."/>
            <person name="Shea T."/>
            <person name="Sisk P."/>
            <person name="Sykes S."/>
            <person name="Wortman J."/>
            <person name="Nusbaum C."/>
            <person name="Birren B."/>
        </authorList>
    </citation>
    <scope>NUCLEOTIDE SEQUENCE [LARGE SCALE GENOMIC DNA]</scope>
    <source>
        <strain evidence="18">1006PhL</strain>
    </source>
</reference>
<dbReference type="PROSITE" id="PS51189">
    <property type="entry name" value="FAT"/>
    <property type="match status" value="1"/>
</dbReference>
<dbReference type="OMA" id="PSPMCRE"/>
<keyword evidence="4" id="KW-0808">Transferase</keyword>
<evidence type="ECO:0000256" key="8">
    <source>
        <dbReference type="ARBA" id="ARBA00022840"/>
    </source>
</evidence>
<evidence type="ECO:0000256" key="2">
    <source>
        <dbReference type="ARBA" id="ARBA00012513"/>
    </source>
</evidence>
<dbReference type="GO" id="GO:0005524">
    <property type="term" value="F:ATP binding"/>
    <property type="evidence" value="ECO:0007669"/>
    <property type="project" value="UniProtKB-KW"/>
</dbReference>
<feature type="compositionally biased region" description="Basic and acidic residues" evidence="13">
    <location>
        <begin position="2711"/>
        <end position="2722"/>
    </location>
</feature>
<dbReference type="PROSITE" id="PS51190">
    <property type="entry name" value="FATC"/>
    <property type="match status" value="1"/>
</dbReference>
<keyword evidence="5" id="KW-0547">Nucleotide-binding</keyword>
<feature type="domain" description="FATC" evidence="16">
    <location>
        <begin position="4088"/>
        <end position="4120"/>
    </location>
</feature>
<dbReference type="InterPro" id="IPR046803">
    <property type="entry name" value="DNAPKcs_CC1-2"/>
</dbReference>
<feature type="region of interest" description="Disordered" evidence="13">
    <location>
        <begin position="2042"/>
        <end position="2066"/>
    </location>
</feature>
<dbReference type="STRING" id="1220926.S2KBJ6"/>
<feature type="region of interest" description="Disordered" evidence="13">
    <location>
        <begin position="2678"/>
        <end position="2733"/>
    </location>
</feature>
<dbReference type="PROSITE" id="PS50290">
    <property type="entry name" value="PI3_4_KINASE_3"/>
    <property type="match status" value="1"/>
</dbReference>
<dbReference type="InterPro" id="IPR011989">
    <property type="entry name" value="ARM-like"/>
</dbReference>
<feature type="compositionally biased region" description="Low complexity" evidence="13">
    <location>
        <begin position="2047"/>
        <end position="2066"/>
    </location>
</feature>
<gene>
    <name evidence="17" type="ORF">HMPREF1544_03490</name>
</gene>
<dbReference type="InterPro" id="IPR012582">
    <property type="entry name" value="DNAPKcs_CC3"/>
</dbReference>
<dbReference type="CDD" id="cd05172">
    <property type="entry name" value="PIKKc_DNA-PK"/>
    <property type="match status" value="1"/>
</dbReference>
<keyword evidence="10" id="KW-0539">Nucleus</keyword>
<dbReference type="EC" id="2.7.11.1" evidence="2"/>
<dbReference type="SMART" id="SM01344">
    <property type="entry name" value="NUC194"/>
    <property type="match status" value="1"/>
</dbReference>
<dbReference type="InterPro" id="IPR000403">
    <property type="entry name" value="PI3/4_kinase_cat_dom"/>
</dbReference>
<name>S2KBJ6_MUCC1</name>
<evidence type="ECO:0000256" key="9">
    <source>
        <dbReference type="ARBA" id="ARBA00023204"/>
    </source>
</evidence>
<keyword evidence="9" id="KW-0234">DNA repair</keyword>
<dbReference type="InterPro" id="IPR037706">
    <property type="entry name" value="DNA-PK_dom"/>
</dbReference>
<evidence type="ECO:0000256" key="7">
    <source>
        <dbReference type="ARBA" id="ARBA00022777"/>
    </source>
</evidence>
<feature type="domain" description="PI3K/PI4K catalytic" evidence="14">
    <location>
        <begin position="3715"/>
        <end position="4044"/>
    </location>
</feature>
<comment type="subcellular location">
    <subcellularLocation>
        <location evidence="1">Nucleus</location>
    </subcellularLocation>
</comment>
<keyword evidence="7" id="KW-0418">Kinase</keyword>
<dbReference type="InterPro" id="IPR050517">
    <property type="entry name" value="DDR_Repair_Kinase"/>
</dbReference>
<evidence type="ECO:0000256" key="3">
    <source>
        <dbReference type="ARBA" id="ARBA00022527"/>
    </source>
</evidence>
<keyword evidence="6" id="KW-0227">DNA damage</keyword>
<dbReference type="Gene3D" id="1.25.10.10">
    <property type="entry name" value="Leucine-rich Repeat Variant"/>
    <property type="match status" value="1"/>
</dbReference>
<dbReference type="eggNOG" id="KOG0891">
    <property type="taxonomic scope" value="Eukaryota"/>
</dbReference>
<dbReference type="GO" id="GO:0006303">
    <property type="term" value="P:double-strand break repair via nonhomologous end joining"/>
    <property type="evidence" value="ECO:0007669"/>
    <property type="project" value="InterPro"/>
</dbReference>
<evidence type="ECO:0000256" key="11">
    <source>
        <dbReference type="ARBA" id="ARBA00047899"/>
    </source>
</evidence>
<evidence type="ECO:0000256" key="12">
    <source>
        <dbReference type="ARBA" id="ARBA00048679"/>
    </source>
</evidence>
<dbReference type="SMART" id="SM00146">
    <property type="entry name" value="PI3Kc"/>
    <property type="match status" value="1"/>
</dbReference>
<dbReference type="Gene3D" id="3.30.1010.10">
    <property type="entry name" value="Phosphatidylinositol 3-kinase Catalytic Subunit, Chain A, domain 4"/>
    <property type="match status" value="1"/>
</dbReference>
<dbReference type="OrthoDB" id="381190at2759"/>
<dbReference type="PANTHER" id="PTHR11139:SF68">
    <property type="entry name" value="DNA-DEPENDENT PROTEIN KINASE CATALYTIC SUBUNIT"/>
    <property type="match status" value="1"/>
</dbReference>
<evidence type="ECO:0000313" key="18">
    <source>
        <dbReference type="Proteomes" id="UP000014254"/>
    </source>
</evidence>
<dbReference type="VEuPathDB" id="FungiDB:HMPREF1544_03490"/>
<dbReference type="GO" id="GO:0000723">
    <property type="term" value="P:telomere maintenance"/>
    <property type="evidence" value="ECO:0007669"/>
    <property type="project" value="TreeGrafter"/>
</dbReference>
<dbReference type="InterPro" id="IPR003152">
    <property type="entry name" value="FATC_dom"/>
</dbReference>
<dbReference type="Pfam" id="PF00454">
    <property type="entry name" value="PI3_PI4_kinase"/>
    <property type="match status" value="1"/>
</dbReference>
<dbReference type="GO" id="GO:0005634">
    <property type="term" value="C:nucleus"/>
    <property type="evidence" value="ECO:0007669"/>
    <property type="project" value="UniProtKB-SubCell"/>
</dbReference>
<dbReference type="InterPro" id="IPR036940">
    <property type="entry name" value="PI3/4_kinase_cat_sf"/>
</dbReference>
<organism evidence="17 18">
    <name type="scientific">Mucor circinelloides f. circinelloides (strain 1006PhL)</name>
    <name type="common">Mucormycosis agent</name>
    <name type="synonym">Calyptromyces circinelloides</name>
    <dbReference type="NCBI Taxonomy" id="1220926"/>
    <lineage>
        <taxon>Eukaryota</taxon>
        <taxon>Fungi</taxon>
        <taxon>Fungi incertae sedis</taxon>
        <taxon>Mucoromycota</taxon>
        <taxon>Mucoromycotina</taxon>
        <taxon>Mucoromycetes</taxon>
        <taxon>Mucorales</taxon>
        <taxon>Mucorineae</taxon>
        <taxon>Mucoraceae</taxon>
        <taxon>Mucor</taxon>
    </lineage>
</organism>
<dbReference type="InterPro" id="IPR014009">
    <property type="entry name" value="PIK_FAT"/>
</dbReference>
<comment type="catalytic activity">
    <reaction evidence="11">
        <text>L-threonyl-[protein] + ATP = O-phospho-L-threonyl-[protein] + ADP + H(+)</text>
        <dbReference type="Rhea" id="RHEA:46608"/>
        <dbReference type="Rhea" id="RHEA-COMP:11060"/>
        <dbReference type="Rhea" id="RHEA-COMP:11605"/>
        <dbReference type="ChEBI" id="CHEBI:15378"/>
        <dbReference type="ChEBI" id="CHEBI:30013"/>
        <dbReference type="ChEBI" id="CHEBI:30616"/>
        <dbReference type="ChEBI" id="CHEBI:61977"/>
        <dbReference type="ChEBI" id="CHEBI:456216"/>
        <dbReference type="EC" id="2.7.11.1"/>
    </reaction>
</comment>
<dbReference type="EMBL" id="KE123931">
    <property type="protein sequence ID" value="EPB89690.1"/>
    <property type="molecule type" value="Genomic_DNA"/>
</dbReference>
<sequence length="4120" mass="474452">MSKQLNTIEYLAERLGELTKEASLDEQTILQIIKDLGTELLSNLAEKNVDIVCSILFKNDGPMNRFLFRCKNAKTGDLASAVTKALGIISVFIEERQKQFQKYADRLMKIAKMIAKTGGNSMAKAAAFDVMLVLIKEQNRYDTSGFGIAELYKTYENEMTTSEKTATVRAKMIELLGSIARYHPSVVDNPQLKRLKRWCFDNLSKQASSSGRFDHQTSQGYLNCLNSLMCRKDVDLVPKNSNESEKLFHIVLKVLQTMTDTNRYSTPIAALGLFTRHARLFSNLLLPNSEKLYICLYTWAGHYNIEASKNGLLAFEEFIKELSTVLYHNIQGERELQTFYTFMGRFNDILEQADSVDDMYKVSIAIRSVGYFAKILTKVKDADVEALRKSLVKISEWLYSDTNAKQTEYIRHLPAFIKAYTSFAQTMNVIPENLLNTLHRMCRTFIERIPYATGYLRRSGCSNIHQLLLMLYRKGEGLGRSFTNSLFERALTFTATNITLPNEDPGPVYKKLLYFWKVILDKTQYTTWGVKTENFDGDDDNLYPDKEDKPTAHMKKELQNMLYDVFIANMLKIIQQLNLHVIPKKEETAAEENKEVEDQDTSISNMLPVNRKDFILFQNLVDFWSAIVKDINNKRLMHWVYILGAALIELSTLHPNVSGFYRMLSQVLVICEKEQLFAGCEAYFASAKQHLVAESDTKEPAEYVTYLVYREYLKEVWHRLQQFTDELLASSLGLILAYPTEFFDLTELITPLEKALRLGITYHPLATVAMNSLDKLLDPNLNYDIDANFLSRILPCINEYLLIGVVDFTEQETETKKTFKVPTTAERRYRMVHTKATSDEIGVEKQEYANLPELQRRMMQFLGRLGGKNKQLLAQGKDAIEDNGMLAWDPVKKLKLRVPFLTVKVDIYLDEFLPRICELAESSPDRQVKIAACELLHGLVIYMIGNSAFAAKTTKASTESLYHKYYERVFPVMLKLAIDPDPIARDMYTLFCNQIIHWLTNNAHADNPETLALLQSLLDASCDTDAGLRDYGATCICEFVKWSIKQTTRSTDGAQNIKSLLKRLYNLMASSSASKRFGASLVFNRIYQQFREEHTLVDEYTIEILGQLFLSLKMAEADHPSIGTRDQITKAITHITRILSKKANLFLEENHASRRPFIGANEVVALPQLVRWTFMEGGSLQRNYVKLCISFFAKLVVLLPDIQTSKQWVSQELRANSSFLVDIFETDHLKPPSMLSEEEEVHIVSIYLNWIKRLNSTLDAYVWLIERDIVDPSDILETHSSHLMLAIAFFIRNSPEDYLEDMLNVHLAQKSKIKSIYTYISVRLIYFFDLVFGPKGGDGCFRYVERIFSDTLHHRNFMDMIARALLLPKNMSEAIQSHQDNAITQSGMKRMFEISQRYIDTMMAKRSTSFIERLAPSISATLISNRVDLAMDTARPMERSALIETSQTINAIKYLQSIQALDKVCETAAELESHYPRNAFAYCETLLKNFLASCKSAQEPLRIHLLGNMASICFAQPGFVDKYCEEFLTFSIPTKRTAHKEKIEIFQKFDKYVAECITTHLEAFSNVFKSYLNLALDPEDDTYKTIHGYIMALFEYLEANRLSERKLVWSLTDYLIRDESLLQTIVTQWSKNDQQALDVISLLKRLFGADPAFLSRARGKPIFNLIWDVFIGFLRYKSFGVRLAALDLLPVFICLGEQDANIITHELAVNYIDQLPRVQGKEHIRQGTSEYNMIISTLDKLLIPMVTFKSVALFNLLMVTFVKEADHIHKNAMESSIESFSNGLGLKSFLDITKALMNFFKDPEYSIIHKKNITKVLLVLLKGANEGHVIAFFKEHLGYILGVVSQPVDRDTDSLDDLHMKANCLCFMQAYCNLIPTEVIGHGGELDNVWVNCKENKGHTAVRQEMSKVMKGLHAAIKHDITRLTPERREAIINFHREAVNAFGTFVMRVVNKEKLYEAVFRMGSTDFIWDALIDPEEPIYLDMLFAQPLLKKKLDAFFNSKERKNNKAERPSIYYMDSIDIMGSRYLEEDIDMEGNATIEANQTGNTDNTNSTNDTNNTNNTNSTEDINLEIDQLNDNSFMPVFTEMIKKLSEFQDKKQDNDMEIDNENKPMPSWMVGLRYAFNHYQTPQYDKAKYTRQVYIARLIVNYPQAFENYAHEWIVPLLKFVVKGHLFGETMNYLVHDICIILGVWGETTFNSKAEKAAPPEIKHKYRHRPPSDFQDAWSNCLNYLMQHIYHSNNAVVRGNISIVRILFQNWGTEDVIPTKTIYAQFAHSQREYRKNTIGLQLAGLCFSNGCYVYNEKHPEDLHDVSEEKFFVDMAENLTMRGTSSADLRTQAAELMGWALEFIAKRDNPRLYDTLRDLYRQKFVEFANSKNFNLTQYFRCINRLRLHDQDISYSILHNVSVMLYNASEDEKIAGLAFIEACYHSDEDFNNSIYNTLKQSGLNRMFTSRDEDLQLVALKVIDKYFDHLKLDEIDSIFRMTRNVFPEHKNDDCRASSYPYFIKKTYARAASRDRIKMKAKAQLFRGLIDKKTEIALDIFHFVTRDFDIGDNIRNTLKTITGDMYISDTEDIYLLYATRLILENTKKTFDFNEPIFQNSLAGSNPDAAYKTFDTTWHTSSSMQPLYVDSQAKPKKLDLDNIEANLRETQSQMEFTHTVGSNVSLTKTFNPASQDGNVMIDLDDEDEDKDSRKVKTKYSSTTSSQILEKKKNTKEEKYKPRRFHGGSQAAISRLHADRYEKLRKRKETLSNYKVEASEKRVVMTRSYRQGEIPDVKIAHKDLLLPLEVLATADYNISRLLYSSLAVSILNEMKSVSPDQEYNAYQDEFIKMIIKNLTKSELYFTPTIGSFLRIIFELGASVPALLVKVASSKSDNHHIGIAILENQLMFGDHGERPAKRTSKLTPTQEKWIHLSLLYQHIDEEEIFENVYLTNVTDNDKVRQALRYQIEGNFAVAFNSFDEALQQAGTAVEDTEYNLWQEQMLFCRTQLGQWDRIGSDTRDALGDKWDLLWGEKEDPYLEYFIRSYSKAGDERIMTEEEWREFRQAERDKRTELENAGKSKKDIDKELKAWIVEKRKWSPDEANPIFKFLDDAYKNPAHKEKLLNRFACDWSMVEIFRKEYNLGRLFIGRSYDALLSSWTTLHPLAHTSRLARLSQLQRTVETEDYLQLHKKIEEKTFVRQDIQTFLKALSLRNPDSQNDRMDVWHEILWSRLEYLKDLHQLQDESLSDELVAAKNQFVNATEDTAIKQHNISILPTIRSYYDNTARYMKEINSIRYLQINFAGKNLSGKALPFEKLLIKSVDSKVAPEASNQQTCEQKLVLAESFDVLKQQLIAEPRLVKKALENRKSGLPRFIAKNNLDAIIHDPKTLVNHLETLGFNTLIEAEQFVDNQTSQRADYLWRLGRYCDESLHMLQDDTYTIKPSFDPVKYTDIVIRHYFEAMDLGHQEASNYFPRLLELIEMYPDTGETFKACSLQISATWKYIRWIPQLVSSMNGPIAPYILPAIQRLGESYPNALYYPMQISCEIYELRKNVLPKDICDAIERIMQMIKSPILEEFSNELKRLTDPYHIFRDFIGYIKSDLANKDVPQSFITSKYNEFYQLVLNNYSERLGTIPKKQAAKFANHFIRSFGENGSKISKLTEKNLNELDRFCRENLNTSGNSSEEKNLKSYSPWLNSFKSIEHDQELEIPGQYDGLSKPYPELHAKVASVDPTLLVMHSMRRPKRIKIYGTDEKEYLFLVKGGEDLRLDERIEQAFSVMNDAVKKNKFCSSHNIQIATYKVIPMASSLGIIEWVDNTKPLKACMEEQGSPEVLIVARRKYNRWIASNKRTSKNLAEKYHAAFNQPRDTIVSKFKDAEVSVPANLVRDYLFKLASSPEAFLFSRKEFAYSLACISIFGYIMGIGDRHMDNFLVDMKSGRLIPIDFGYAFGVASELLPIPEIVPFRLTRQLVAVLEPLGISGILEDAMTHILSAVQDEKELLLNIMSVFVKEPHLEWKQAAKKQSKFQSIVASSADKTNSLDQDIAWYPQSKINIVKRKLNKGNPASITATELTNGHRNRSYFKDVLAIAKGVSGIDIRADVGDVCKDTNEQVRCLINQATDPRVLGVGYEGWAPFY</sequence>
<accession>S2KBJ6</accession>
<dbReference type="SUPFAM" id="SSF48371">
    <property type="entry name" value="ARM repeat"/>
    <property type="match status" value="3"/>
</dbReference>
<dbReference type="InParanoid" id="S2KBJ6"/>
<dbReference type="Pfam" id="PF20500">
    <property type="entry name" value="DNA-PKcs_N"/>
    <property type="match status" value="1"/>
</dbReference>
<evidence type="ECO:0000256" key="10">
    <source>
        <dbReference type="ARBA" id="ARBA00023242"/>
    </source>
</evidence>
<evidence type="ECO:0000259" key="16">
    <source>
        <dbReference type="PROSITE" id="PS51190"/>
    </source>
</evidence>
<dbReference type="InterPro" id="IPR046804">
    <property type="entry name" value="DNA-PKcs_N"/>
</dbReference>
<dbReference type="Pfam" id="PF20502">
    <property type="entry name" value="DNAPKcs_CC1-2"/>
    <property type="match status" value="1"/>
</dbReference>
<evidence type="ECO:0000259" key="14">
    <source>
        <dbReference type="PROSITE" id="PS50290"/>
    </source>
</evidence>
<proteinExistence type="predicted"/>
<evidence type="ECO:0000256" key="6">
    <source>
        <dbReference type="ARBA" id="ARBA00022763"/>
    </source>
</evidence>
<dbReference type="GO" id="GO:0004677">
    <property type="term" value="F:DNA-dependent protein kinase activity"/>
    <property type="evidence" value="ECO:0007669"/>
    <property type="project" value="InterPro"/>
</dbReference>
<dbReference type="PROSITE" id="PS00916">
    <property type="entry name" value="PI3_4_KINASE_2"/>
    <property type="match status" value="1"/>
</dbReference>
<dbReference type="Pfam" id="PF19704">
    <property type="entry name" value="DNAPKcs_CC5"/>
    <property type="match status" value="1"/>
</dbReference>
<comment type="catalytic activity">
    <reaction evidence="12">
        <text>L-seryl-[protein] + ATP = O-phospho-L-seryl-[protein] + ADP + H(+)</text>
        <dbReference type="Rhea" id="RHEA:17989"/>
        <dbReference type="Rhea" id="RHEA-COMP:9863"/>
        <dbReference type="Rhea" id="RHEA-COMP:11604"/>
        <dbReference type="ChEBI" id="CHEBI:15378"/>
        <dbReference type="ChEBI" id="CHEBI:29999"/>
        <dbReference type="ChEBI" id="CHEBI:30616"/>
        <dbReference type="ChEBI" id="CHEBI:83421"/>
        <dbReference type="ChEBI" id="CHEBI:456216"/>
        <dbReference type="EC" id="2.7.11.1"/>
    </reaction>
</comment>
<feature type="domain" description="FAT" evidence="15">
    <location>
        <begin position="2869"/>
        <end position="3531"/>
    </location>
</feature>
<keyword evidence="3" id="KW-0723">Serine/threonine-protein kinase</keyword>
<keyword evidence="18" id="KW-1185">Reference proteome</keyword>
<dbReference type="InterPro" id="IPR011009">
    <property type="entry name" value="Kinase-like_dom_sf"/>
</dbReference>
<dbReference type="SUPFAM" id="SSF56112">
    <property type="entry name" value="Protein kinase-like (PK-like)"/>
    <property type="match status" value="1"/>
</dbReference>
<dbReference type="InterPro" id="IPR045581">
    <property type="entry name" value="DNAPKcs_CC5"/>
</dbReference>